<comment type="caution">
    <text evidence="1">The sequence shown here is derived from an EMBL/GenBank/DDBJ whole genome shotgun (WGS) entry which is preliminary data.</text>
</comment>
<sequence>MIARAEEFGGIAKDAPTPTLASADRVFFVIGPRLRHRALARPQVLRAHGPRAAP</sequence>
<reference evidence="2" key="1">
    <citation type="journal article" date="2019" name="Int. J. Syst. Evol. Microbiol.">
        <title>The Global Catalogue of Microorganisms (GCM) 10K type strain sequencing project: providing services to taxonomists for standard genome sequencing and annotation.</title>
        <authorList>
            <consortium name="The Broad Institute Genomics Platform"/>
            <consortium name="The Broad Institute Genome Sequencing Center for Infectious Disease"/>
            <person name="Wu L."/>
            <person name="Ma J."/>
        </authorList>
    </citation>
    <scope>NUCLEOTIDE SEQUENCE [LARGE SCALE GENOMIC DNA]</scope>
    <source>
        <strain evidence="2">KCTC 42473</strain>
    </source>
</reference>
<evidence type="ECO:0000313" key="2">
    <source>
        <dbReference type="Proteomes" id="UP001595539"/>
    </source>
</evidence>
<evidence type="ECO:0000313" key="1">
    <source>
        <dbReference type="EMBL" id="MFC3629449.1"/>
    </source>
</evidence>
<organism evidence="1 2">
    <name type="scientific">Paracoccus angustae</name>
    <dbReference type="NCBI Taxonomy" id="1671480"/>
    <lineage>
        <taxon>Bacteria</taxon>
        <taxon>Pseudomonadati</taxon>
        <taxon>Pseudomonadota</taxon>
        <taxon>Alphaproteobacteria</taxon>
        <taxon>Rhodobacterales</taxon>
        <taxon>Paracoccaceae</taxon>
        <taxon>Paracoccus</taxon>
    </lineage>
</organism>
<proteinExistence type="predicted"/>
<name>A0ABV7U301_9RHOB</name>
<protein>
    <submittedName>
        <fullName evidence="1">Uncharacterized protein</fullName>
    </submittedName>
</protein>
<accession>A0ABV7U301</accession>
<keyword evidence="2" id="KW-1185">Reference proteome</keyword>
<gene>
    <name evidence="1" type="ORF">ACFOM8_08310</name>
</gene>
<dbReference type="RefSeq" id="WP_377761004.1">
    <property type="nucleotide sequence ID" value="NZ_JBHRXY010000004.1"/>
</dbReference>
<dbReference type="EMBL" id="JBHRXY010000004">
    <property type="protein sequence ID" value="MFC3629449.1"/>
    <property type="molecule type" value="Genomic_DNA"/>
</dbReference>
<dbReference type="Proteomes" id="UP001595539">
    <property type="component" value="Unassembled WGS sequence"/>
</dbReference>